<protein>
    <submittedName>
        <fullName evidence="1">FMN-binding negative transcriptional regulator</fullName>
    </submittedName>
</protein>
<dbReference type="Pfam" id="PF04299">
    <property type="entry name" value="FMN_bind_2"/>
    <property type="match status" value="1"/>
</dbReference>
<dbReference type="EMBL" id="JX444570">
    <property type="protein sequence ID" value="AFW03726.1"/>
    <property type="molecule type" value="Genomic_DNA"/>
</dbReference>
<dbReference type="PIRSF" id="PIRSF010372">
    <property type="entry name" value="PaiB"/>
    <property type="match status" value="1"/>
</dbReference>
<evidence type="ECO:0000313" key="3">
    <source>
        <dbReference type="Proteomes" id="UP000019025"/>
    </source>
</evidence>
<dbReference type="Gene3D" id="2.30.110.10">
    <property type="entry name" value="Electron Transport, Fmn-binding Protein, Chain A"/>
    <property type="match status" value="1"/>
</dbReference>
<dbReference type="PANTHER" id="PTHR35802">
    <property type="entry name" value="PROTEASE SYNTHASE AND SPORULATION PROTEIN PAI 2"/>
    <property type="match status" value="1"/>
</dbReference>
<reference evidence="2 3" key="2">
    <citation type="journal article" date="2014" name="Genome Biol. Evol.">
        <title>Genome degeneration and adaptation in a nascent stage of symbiosis.</title>
        <authorList>
            <person name="Oakeson K.F."/>
            <person name="Gil R."/>
            <person name="Clayton A.L."/>
            <person name="Dunn D.M."/>
            <person name="von Niederhausern A.C."/>
            <person name="Hamil C."/>
            <person name="Aoyagi A."/>
            <person name="Duval B."/>
            <person name="Baca A."/>
            <person name="Silva F.J."/>
            <person name="Vallier A."/>
            <person name="Jackson D.G."/>
            <person name="Latorre A."/>
            <person name="Weiss R.B."/>
            <person name="Heddi A."/>
            <person name="Moya A."/>
            <person name="Dale C."/>
        </authorList>
    </citation>
    <scope>NUCLEOTIDE SEQUENCE [LARGE SCALE GENOMIC DNA]</scope>
    <source>
        <strain evidence="3">none</strain>
        <strain evidence="2">SOPE</strain>
    </source>
</reference>
<proteinExistence type="predicted"/>
<dbReference type="Proteomes" id="UP000019025">
    <property type="component" value="Chromosome"/>
</dbReference>
<organism evidence="1">
    <name type="scientific">Candidatus Sodalis pierantonii str. SOPE</name>
    <dbReference type="NCBI Taxonomy" id="2342"/>
    <lineage>
        <taxon>Bacteria</taxon>
        <taxon>Pseudomonadati</taxon>
        <taxon>Pseudomonadota</taxon>
        <taxon>Gammaproteobacteria</taxon>
        <taxon>Enterobacterales</taxon>
        <taxon>Bruguierivoracaceae</taxon>
        <taxon>Sodalis</taxon>
    </lineage>
</organism>
<dbReference type="PANTHER" id="PTHR35802:SF1">
    <property type="entry name" value="PROTEASE SYNTHASE AND SPORULATION PROTEIN PAI 2"/>
    <property type="match status" value="1"/>
</dbReference>
<dbReference type="SUPFAM" id="SSF50475">
    <property type="entry name" value="FMN-binding split barrel"/>
    <property type="match status" value="1"/>
</dbReference>
<dbReference type="RefSeq" id="WP_038468116.1">
    <property type="nucleotide sequence ID" value="NZ_CP006568.1"/>
</dbReference>
<evidence type="ECO:0000313" key="1">
    <source>
        <dbReference type="EMBL" id="AFW03726.1"/>
    </source>
</evidence>
<dbReference type="EMBL" id="CP006568">
    <property type="protein sequence ID" value="AHF73116.1"/>
    <property type="molecule type" value="Genomic_DNA"/>
</dbReference>
<dbReference type="AlphaFoldDB" id="K7SQI7"/>
<reference evidence="1" key="1">
    <citation type="journal article" date="2012" name="PLoS Genet.">
        <title>A novel human-infection-derived bacterium provides insights into the evolutionary origins of mutualistic insect-bacterial symbioses.</title>
        <authorList>
            <person name="Clayton A.L."/>
            <person name="Oakeson K.F."/>
            <person name="Gutin M."/>
            <person name="Pontes A."/>
            <person name="Dunn D.M."/>
            <person name="von Niederhausern A.C."/>
            <person name="Weiss R.B."/>
            <person name="Fisher M."/>
            <person name="Dale C."/>
        </authorList>
    </citation>
    <scope>NUCLEOTIDE SEQUENCE</scope>
</reference>
<dbReference type="PATRIC" id="fig|2342.5.peg.549"/>
<dbReference type="STRING" id="2342.SOPEG_0538"/>
<dbReference type="InterPro" id="IPR007396">
    <property type="entry name" value="TR_PAI2-type"/>
</dbReference>
<evidence type="ECO:0000313" key="2">
    <source>
        <dbReference type="EMBL" id="AHF73116.1"/>
    </source>
</evidence>
<sequence>MYIPPALRQTDVEAQRALIAAHPLAQLISLGEQGLQADPLPLLLDSYPDGAWRLRGHLARANPHGKSLARDGTCLVIFQGEAGYISPGWYVAKAEHGKVVPTWNYQTVHCHGQAQVINDPAWLMALLRVLTDNQEARRQAPWRVEDVPPPGFIDTLIGAIVGIEIRVTRTEAKWKLSQNRSCADRDGAIAGLMADGNGPLAREMGRG</sequence>
<dbReference type="KEGG" id="pes:SOPEG_0538"/>
<gene>
    <name evidence="2" type="ORF">SOPEG_0538</name>
</gene>
<name>K7SQI7_9GAMM</name>
<keyword evidence="3" id="KW-1185">Reference proteome</keyword>
<dbReference type="InterPro" id="IPR012349">
    <property type="entry name" value="Split_barrel_FMN-bd"/>
</dbReference>
<dbReference type="eggNOG" id="COG2808">
    <property type="taxonomic scope" value="Bacteria"/>
</dbReference>
<accession>K7SQI7</accession>
<dbReference type="HOGENOM" id="CLU_065853_0_1_6"/>